<dbReference type="OrthoDB" id="2329304at2"/>
<dbReference type="EMBL" id="AZFS01000046">
    <property type="protein sequence ID" value="KRL95535.1"/>
    <property type="molecule type" value="Genomic_DNA"/>
</dbReference>
<dbReference type="PATRIC" id="fig|1423753.3.peg.2626"/>
<name>A0A0R1UQQ4_9LACO</name>
<keyword evidence="1" id="KW-0472">Membrane</keyword>
<feature type="transmembrane region" description="Helical" evidence="1">
    <location>
        <begin position="48"/>
        <end position="65"/>
    </location>
</feature>
<evidence type="ECO:0000313" key="3">
    <source>
        <dbReference type="Proteomes" id="UP000051580"/>
    </source>
</evidence>
<evidence type="ECO:0000313" key="2">
    <source>
        <dbReference type="EMBL" id="KRL95535.1"/>
    </source>
</evidence>
<dbReference type="RefSeq" id="WP_057733292.1">
    <property type="nucleotide sequence ID" value="NZ_AZFS01000046.1"/>
</dbReference>
<evidence type="ECO:0000256" key="1">
    <source>
        <dbReference type="SAM" id="Phobius"/>
    </source>
</evidence>
<dbReference type="AlphaFoldDB" id="A0A0R1UQQ4"/>
<proteinExistence type="predicted"/>
<reference evidence="2 3" key="1">
    <citation type="journal article" date="2015" name="Genome Announc.">
        <title>Expanding the biotechnology potential of lactobacilli through comparative genomics of 213 strains and associated genera.</title>
        <authorList>
            <person name="Sun Z."/>
            <person name="Harris H.M."/>
            <person name="McCann A."/>
            <person name="Guo C."/>
            <person name="Argimon S."/>
            <person name="Zhang W."/>
            <person name="Yang X."/>
            <person name="Jeffery I.B."/>
            <person name="Cooney J.C."/>
            <person name="Kagawa T.F."/>
            <person name="Liu W."/>
            <person name="Song Y."/>
            <person name="Salvetti E."/>
            <person name="Wrobel A."/>
            <person name="Rasinkangas P."/>
            <person name="Parkhill J."/>
            <person name="Rea M.C."/>
            <person name="O'Sullivan O."/>
            <person name="Ritari J."/>
            <person name="Douillard F.P."/>
            <person name="Paul Ross R."/>
            <person name="Yang R."/>
            <person name="Briner A.E."/>
            <person name="Felis G.E."/>
            <person name="de Vos W.M."/>
            <person name="Barrangou R."/>
            <person name="Klaenhammer T.R."/>
            <person name="Caufield P.W."/>
            <person name="Cui Y."/>
            <person name="Zhang H."/>
            <person name="O'Toole P.W."/>
        </authorList>
    </citation>
    <scope>NUCLEOTIDE SEQUENCE [LARGE SCALE GENOMIC DNA]</scope>
    <source>
        <strain evidence="2 3">DSM 16381</strain>
    </source>
</reference>
<accession>A0A0R1UQQ4</accession>
<keyword evidence="1" id="KW-0812">Transmembrane</keyword>
<feature type="transmembrane region" description="Helical" evidence="1">
    <location>
        <begin position="12"/>
        <end position="33"/>
    </location>
</feature>
<protein>
    <submittedName>
        <fullName evidence="2">Uncharacterized protein</fullName>
    </submittedName>
</protein>
<organism evidence="2 3">
    <name type="scientific">Levilactobacillus hammesii DSM 16381</name>
    <dbReference type="NCBI Taxonomy" id="1423753"/>
    <lineage>
        <taxon>Bacteria</taxon>
        <taxon>Bacillati</taxon>
        <taxon>Bacillota</taxon>
        <taxon>Bacilli</taxon>
        <taxon>Lactobacillales</taxon>
        <taxon>Lactobacillaceae</taxon>
        <taxon>Levilactobacillus</taxon>
    </lineage>
</organism>
<sequence length="66" mass="7428">MPILNLVMSLSLVLNILLGLAVIALLVVFVLWLRDRHSKTPQVTTKTVIYYVGLLVIFIVAKLIMH</sequence>
<keyword evidence="1" id="KW-1133">Transmembrane helix</keyword>
<comment type="caution">
    <text evidence="2">The sequence shown here is derived from an EMBL/GenBank/DDBJ whole genome shotgun (WGS) entry which is preliminary data.</text>
</comment>
<dbReference type="Proteomes" id="UP000051580">
    <property type="component" value="Unassembled WGS sequence"/>
</dbReference>
<keyword evidence="3" id="KW-1185">Reference proteome</keyword>
<gene>
    <name evidence="2" type="ORF">FD28_GL002504</name>
</gene>